<organism evidence="2 3">
    <name type="scientific">Streptomyces polychromogenes</name>
    <dbReference type="NCBI Taxonomy" id="67342"/>
    <lineage>
        <taxon>Bacteria</taxon>
        <taxon>Bacillati</taxon>
        <taxon>Actinomycetota</taxon>
        <taxon>Actinomycetes</taxon>
        <taxon>Kitasatosporales</taxon>
        <taxon>Streptomycetaceae</taxon>
        <taxon>Streptomyces</taxon>
    </lineage>
</organism>
<keyword evidence="1" id="KW-0732">Signal</keyword>
<gene>
    <name evidence="2" type="ORF">GCM10010302_31140</name>
</gene>
<dbReference type="Gene3D" id="2.50.20.20">
    <property type="match status" value="1"/>
</dbReference>
<proteinExistence type="predicted"/>
<comment type="caution">
    <text evidence="2">The sequence shown here is derived from an EMBL/GenBank/DDBJ whole genome shotgun (WGS) entry which is preliminary data.</text>
</comment>
<dbReference type="InterPro" id="IPR029046">
    <property type="entry name" value="LolA/LolB/LppX"/>
</dbReference>
<keyword evidence="2" id="KW-0449">Lipoprotein</keyword>
<dbReference type="Proteomes" id="UP001501867">
    <property type="component" value="Unassembled WGS sequence"/>
</dbReference>
<dbReference type="SUPFAM" id="SSF89392">
    <property type="entry name" value="Prokaryotic lipoproteins and lipoprotein localization factors"/>
    <property type="match status" value="1"/>
</dbReference>
<protein>
    <submittedName>
        <fullName evidence="2">Lipoprotein</fullName>
    </submittedName>
</protein>
<dbReference type="EMBL" id="BAAABV010000015">
    <property type="protein sequence ID" value="GAA0290367.1"/>
    <property type="molecule type" value="Genomic_DNA"/>
</dbReference>
<accession>A0ABP3F3R1</accession>
<evidence type="ECO:0000313" key="2">
    <source>
        <dbReference type="EMBL" id="GAA0290367.1"/>
    </source>
</evidence>
<keyword evidence="3" id="KW-1185">Reference proteome</keyword>
<feature type="chain" id="PRO_5045242797" evidence="1">
    <location>
        <begin position="25"/>
        <end position="273"/>
    </location>
</feature>
<name>A0ABP3F3R1_9ACTN</name>
<dbReference type="PROSITE" id="PS51257">
    <property type="entry name" value="PROKAR_LIPOPROTEIN"/>
    <property type="match status" value="1"/>
</dbReference>
<reference evidence="3" key="1">
    <citation type="journal article" date="2019" name="Int. J. Syst. Evol. Microbiol.">
        <title>The Global Catalogue of Microorganisms (GCM) 10K type strain sequencing project: providing services to taxonomists for standard genome sequencing and annotation.</title>
        <authorList>
            <consortium name="The Broad Institute Genomics Platform"/>
            <consortium name="The Broad Institute Genome Sequencing Center for Infectious Disease"/>
            <person name="Wu L."/>
            <person name="Ma J."/>
        </authorList>
    </citation>
    <scope>NUCLEOTIDE SEQUENCE [LARGE SCALE GENOMIC DNA]</scope>
    <source>
        <strain evidence="3">JCM 4505</strain>
    </source>
</reference>
<evidence type="ECO:0000313" key="3">
    <source>
        <dbReference type="Proteomes" id="UP001501867"/>
    </source>
</evidence>
<dbReference type="RefSeq" id="WP_344158676.1">
    <property type="nucleotide sequence ID" value="NZ_BAAABV010000015.1"/>
</dbReference>
<evidence type="ECO:0000256" key="1">
    <source>
        <dbReference type="SAM" id="SignalP"/>
    </source>
</evidence>
<feature type="signal peptide" evidence="1">
    <location>
        <begin position="1"/>
        <end position="24"/>
    </location>
</feature>
<sequence>MKSRTTTGLVAVVAVVAGTAGCSAATVARKAADESAETVVQALSHVSDEASKAGSAEISATMAGPATGGKTVTMKGLYSWGDGGLAMETAMPAKDVRMEHLVKDGTVTVRLVNGSYYYRVDPVDSGPYAGKSWLKVEAAAVVGEQGAAGMAQGQGDPTAGLKGLKYAKDAAWVGVESVNGKNTKHYRASIPAAKMGSAADDMRKTLGLSGDVVMDVWLDEKGAPARLNQVIGTTSISLDFLSFGGTRTVEVPPAADVADLTAVYREQKEGKAA</sequence>